<keyword evidence="1" id="KW-0472">Membrane</keyword>
<comment type="caution">
    <text evidence="2">The sequence shown here is derived from an EMBL/GenBank/DDBJ whole genome shotgun (WGS) entry which is preliminary data.</text>
</comment>
<dbReference type="Proteomes" id="UP000177579">
    <property type="component" value="Unassembled WGS sequence"/>
</dbReference>
<accession>A0A1F5TNL1</accession>
<keyword evidence="1" id="KW-0812">Transmembrane</keyword>
<proteinExistence type="predicted"/>
<feature type="transmembrane region" description="Helical" evidence="1">
    <location>
        <begin position="5"/>
        <end position="22"/>
    </location>
</feature>
<reference evidence="2 3" key="1">
    <citation type="journal article" date="2016" name="Nat. Commun.">
        <title>Thousands of microbial genomes shed light on interconnected biogeochemical processes in an aquifer system.</title>
        <authorList>
            <person name="Anantharaman K."/>
            <person name="Brown C.T."/>
            <person name="Hug L.A."/>
            <person name="Sharon I."/>
            <person name="Castelle C.J."/>
            <person name="Probst A.J."/>
            <person name="Thomas B.C."/>
            <person name="Singh A."/>
            <person name="Wilkins M.J."/>
            <person name="Karaoz U."/>
            <person name="Brodie E.L."/>
            <person name="Williams K.H."/>
            <person name="Hubbard S.S."/>
            <person name="Banfield J.F."/>
        </authorList>
    </citation>
    <scope>NUCLEOTIDE SEQUENCE [LARGE SCALE GENOMIC DNA]</scope>
</reference>
<protein>
    <submittedName>
        <fullName evidence="2">Uncharacterized protein</fullName>
    </submittedName>
</protein>
<evidence type="ECO:0000256" key="1">
    <source>
        <dbReference type="SAM" id="Phobius"/>
    </source>
</evidence>
<gene>
    <name evidence="2" type="ORF">A2531_03050</name>
</gene>
<feature type="transmembrane region" description="Helical" evidence="1">
    <location>
        <begin position="53"/>
        <end position="72"/>
    </location>
</feature>
<evidence type="ECO:0000313" key="3">
    <source>
        <dbReference type="Proteomes" id="UP000177579"/>
    </source>
</evidence>
<organism evidence="2 3">
    <name type="scientific">Candidatus Falkowbacteria bacterium RIFOXYD2_FULL_34_120</name>
    <dbReference type="NCBI Taxonomy" id="1798007"/>
    <lineage>
        <taxon>Bacteria</taxon>
        <taxon>Candidatus Falkowiibacteriota</taxon>
    </lineage>
</organism>
<dbReference type="AlphaFoldDB" id="A0A1F5TNL1"/>
<feature type="transmembrane region" description="Helical" evidence="1">
    <location>
        <begin position="28"/>
        <end position="46"/>
    </location>
</feature>
<keyword evidence="1" id="KW-1133">Transmembrane helix</keyword>
<sequence length="107" mass="12503">MKIPFLIIVAALVISVLEFFYFDFPVIYYSIFVAIGAMMIIFRKFFEFVIFKPFIIVPILGSSLFIFFMISWDGLEIIINKIKTGINKTWNTIQEMVSNSIKETLKK</sequence>
<dbReference type="EMBL" id="MFGO01000028">
    <property type="protein sequence ID" value="OGF40470.1"/>
    <property type="molecule type" value="Genomic_DNA"/>
</dbReference>
<evidence type="ECO:0000313" key="2">
    <source>
        <dbReference type="EMBL" id="OGF40470.1"/>
    </source>
</evidence>
<name>A0A1F5TNL1_9BACT</name>